<sequence length="109" mass="12965">MDEETFDEAYLKGLESSVQCMIEDLNISNDNIIMMADQKHFVDWINGKEGTSWERRFTRNKTRNLANVFAGVRVNFKHSNEFKTRATWEELAIRGGDRWIQRRDTQDYQ</sequence>
<comment type="caution">
    <text evidence="1">The sequence shown here is derived from an EMBL/GenBank/DDBJ whole genome shotgun (WGS) entry which is preliminary data.</text>
</comment>
<evidence type="ECO:0008006" key="3">
    <source>
        <dbReference type="Google" id="ProtNLM"/>
    </source>
</evidence>
<gene>
    <name evidence="1" type="ORF">PIB30_011316</name>
</gene>
<organism evidence="1 2">
    <name type="scientific">Stylosanthes scabra</name>
    <dbReference type="NCBI Taxonomy" id="79078"/>
    <lineage>
        <taxon>Eukaryota</taxon>
        <taxon>Viridiplantae</taxon>
        <taxon>Streptophyta</taxon>
        <taxon>Embryophyta</taxon>
        <taxon>Tracheophyta</taxon>
        <taxon>Spermatophyta</taxon>
        <taxon>Magnoliopsida</taxon>
        <taxon>eudicotyledons</taxon>
        <taxon>Gunneridae</taxon>
        <taxon>Pentapetalae</taxon>
        <taxon>rosids</taxon>
        <taxon>fabids</taxon>
        <taxon>Fabales</taxon>
        <taxon>Fabaceae</taxon>
        <taxon>Papilionoideae</taxon>
        <taxon>50 kb inversion clade</taxon>
        <taxon>dalbergioids sensu lato</taxon>
        <taxon>Dalbergieae</taxon>
        <taxon>Pterocarpus clade</taxon>
        <taxon>Stylosanthes</taxon>
    </lineage>
</organism>
<proteinExistence type="predicted"/>
<protein>
    <recommendedName>
        <fullName evidence="3">RNase H type-1 domain-containing protein</fullName>
    </recommendedName>
</protein>
<reference evidence="1 2" key="1">
    <citation type="journal article" date="2023" name="Plants (Basel)">
        <title>Bridging the Gap: Combining Genomics and Transcriptomics Approaches to Understand Stylosanthes scabra, an Orphan Legume from the Brazilian Caatinga.</title>
        <authorList>
            <person name="Ferreira-Neto J.R.C."/>
            <person name="da Silva M.D."/>
            <person name="Binneck E."/>
            <person name="de Melo N.F."/>
            <person name="da Silva R.H."/>
            <person name="de Melo A.L.T.M."/>
            <person name="Pandolfi V."/>
            <person name="Bustamante F.O."/>
            <person name="Brasileiro-Vidal A.C."/>
            <person name="Benko-Iseppon A.M."/>
        </authorList>
    </citation>
    <scope>NUCLEOTIDE SEQUENCE [LARGE SCALE GENOMIC DNA]</scope>
    <source>
        <tissue evidence="1">Leaves</tissue>
    </source>
</reference>
<accession>A0ABU6W6E0</accession>
<evidence type="ECO:0000313" key="1">
    <source>
        <dbReference type="EMBL" id="MED6180553.1"/>
    </source>
</evidence>
<dbReference type="Proteomes" id="UP001341840">
    <property type="component" value="Unassembled WGS sequence"/>
</dbReference>
<dbReference type="EMBL" id="JASCZI010181270">
    <property type="protein sequence ID" value="MED6180553.1"/>
    <property type="molecule type" value="Genomic_DNA"/>
</dbReference>
<keyword evidence="2" id="KW-1185">Reference proteome</keyword>
<name>A0ABU6W6E0_9FABA</name>
<evidence type="ECO:0000313" key="2">
    <source>
        <dbReference type="Proteomes" id="UP001341840"/>
    </source>
</evidence>